<organism evidence="13 14">
    <name type="scientific">Hadarchaeum yellowstonense</name>
    <dbReference type="NCBI Taxonomy" id="1776334"/>
    <lineage>
        <taxon>Archaea</taxon>
        <taxon>Methanobacteriati</taxon>
        <taxon>Candidatus Hadarchaeota</taxon>
        <taxon>Candidatus Hadarchaeia</taxon>
        <taxon>Candidatus Hadarchaeales</taxon>
        <taxon>Candidatus Hadarchaeaceae</taxon>
        <taxon>Candidatus Hadarchaeum</taxon>
    </lineage>
</organism>
<evidence type="ECO:0000256" key="12">
    <source>
        <dbReference type="SAM" id="MobiDB-lite"/>
    </source>
</evidence>
<keyword evidence="8" id="KW-0413">Isomerase</keyword>
<dbReference type="SMR" id="A0A147JWT0"/>
<proteinExistence type="inferred from homology"/>
<dbReference type="InterPro" id="IPR015421">
    <property type="entry name" value="PyrdxlP-dep_Trfase_major"/>
</dbReference>
<evidence type="ECO:0000256" key="3">
    <source>
        <dbReference type="ARBA" id="ARBA00004819"/>
    </source>
</evidence>
<feature type="compositionally biased region" description="Basic and acidic residues" evidence="12">
    <location>
        <begin position="159"/>
        <end position="179"/>
    </location>
</feature>
<evidence type="ECO:0000256" key="5">
    <source>
        <dbReference type="ARBA" id="ARBA00012143"/>
    </source>
</evidence>
<dbReference type="CDD" id="cd00610">
    <property type="entry name" value="OAT_like"/>
    <property type="match status" value="1"/>
</dbReference>
<reference evidence="13 14" key="1">
    <citation type="journal article" date="2016" name="Nat. Microbiol.">
        <title>Genomic inference of the metabolism of cosmopolitan subsurface Archaea, Hadesarchaea.</title>
        <authorList>
            <person name="Baker B.J."/>
            <person name="Saw J.H."/>
            <person name="Lind A.E."/>
            <person name="Lazar C.S."/>
            <person name="Hinrichs K.-U."/>
            <person name="Teske A.P."/>
            <person name="Ettema T.J."/>
        </authorList>
    </citation>
    <scope>NUCLEOTIDE SEQUENCE [LARGE SCALE GENOMIC DNA]</scope>
</reference>
<protein>
    <recommendedName>
        <fullName evidence="6">Glutamate-1-semialdehyde 2,1-aminomutase</fullName>
        <ecNumber evidence="5">5.4.3.8</ecNumber>
    </recommendedName>
    <alternativeName>
        <fullName evidence="10">Glutamate-1-semialdehyde aminotransferase</fullName>
    </alternativeName>
</protein>
<gene>
    <name evidence="13" type="ORF">APZ16_06400</name>
</gene>
<dbReference type="Gene3D" id="3.40.640.10">
    <property type="entry name" value="Type I PLP-dependent aspartate aminotransferase-like (Major domain)"/>
    <property type="match status" value="1"/>
</dbReference>
<dbReference type="STRING" id="1776334.APZ16_06400"/>
<dbReference type="GO" id="GO:0008483">
    <property type="term" value="F:transaminase activity"/>
    <property type="evidence" value="ECO:0007669"/>
    <property type="project" value="InterPro"/>
</dbReference>
<dbReference type="Pfam" id="PF00202">
    <property type="entry name" value="Aminotran_3"/>
    <property type="match status" value="1"/>
</dbReference>
<evidence type="ECO:0000256" key="4">
    <source>
        <dbReference type="ARBA" id="ARBA00008981"/>
    </source>
</evidence>
<dbReference type="PANTHER" id="PTHR43713:SF3">
    <property type="entry name" value="GLUTAMATE-1-SEMIALDEHYDE 2,1-AMINOMUTASE 1, CHLOROPLASTIC-RELATED"/>
    <property type="match status" value="1"/>
</dbReference>
<dbReference type="GO" id="GO:0042286">
    <property type="term" value="F:glutamate-1-semialdehyde 2,1-aminomutase activity"/>
    <property type="evidence" value="ECO:0007669"/>
    <property type="project" value="UniProtKB-EC"/>
</dbReference>
<evidence type="ECO:0000256" key="11">
    <source>
        <dbReference type="RuleBase" id="RU003560"/>
    </source>
</evidence>
<dbReference type="InterPro" id="IPR015424">
    <property type="entry name" value="PyrdxlP-dep_Trfase"/>
</dbReference>
<evidence type="ECO:0000313" key="13">
    <source>
        <dbReference type="EMBL" id="KUO40986.1"/>
    </source>
</evidence>
<dbReference type="Gene3D" id="3.90.1150.10">
    <property type="entry name" value="Aspartate Aminotransferase, domain 1"/>
    <property type="match status" value="1"/>
</dbReference>
<name>A0A147JWT0_HADYE</name>
<evidence type="ECO:0000256" key="10">
    <source>
        <dbReference type="ARBA" id="ARBA00031365"/>
    </source>
</evidence>
<dbReference type="GO" id="GO:0006779">
    <property type="term" value="P:porphyrin-containing compound biosynthetic process"/>
    <property type="evidence" value="ECO:0007669"/>
    <property type="project" value="UniProtKB-KW"/>
</dbReference>
<evidence type="ECO:0000256" key="2">
    <source>
        <dbReference type="ARBA" id="ARBA00001933"/>
    </source>
</evidence>
<keyword evidence="9" id="KW-0627">Porphyrin biosynthesis</keyword>
<dbReference type="GO" id="GO:0030170">
    <property type="term" value="F:pyridoxal phosphate binding"/>
    <property type="evidence" value="ECO:0007669"/>
    <property type="project" value="InterPro"/>
</dbReference>
<dbReference type="Proteomes" id="UP000074294">
    <property type="component" value="Unassembled WGS sequence"/>
</dbReference>
<comment type="caution">
    <text evidence="13">The sequence shown here is derived from an EMBL/GenBank/DDBJ whole genome shotgun (WGS) entry which is preliminary data.</text>
</comment>
<accession>A0A147JWT0</accession>
<feature type="region of interest" description="Disordered" evidence="12">
    <location>
        <begin position="153"/>
        <end position="187"/>
    </location>
</feature>
<evidence type="ECO:0000313" key="14">
    <source>
        <dbReference type="Proteomes" id="UP000074294"/>
    </source>
</evidence>
<evidence type="ECO:0000256" key="7">
    <source>
        <dbReference type="ARBA" id="ARBA00022898"/>
    </source>
</evidence>
<dbReference type="EC" id="5.4.3.8" evidence="5"/>
<dbReference type="InterPro" id="IPR015422">
    <property type="entry name" value="PyrdxlP-dep_Trfase_small"/>
</dbReference>
<dbReference type="FunFam" id="3.40.640.10:FF:000021">
    <property type="entry name" value="Glutamate-1-semialdehyde 2,1-aminomutase"/>
    <property type="match status" value="1"/>
</dbReference>
<comment type="similarity">
    <text evidence="4">Belongs to the class-III pyridoxal-phosphate-dependent aminotransferase family. HemL subfamily.</text>
</comment>
<evidence type="ECO:0000256" key="1">
    <source>
        <dbReference type="ARBA" id="ARBA00001579"/>
    </source>
</evidence>
<sequence>MTAEELLRRLVAEYRRRTPTSAKIHALARNFLPGGNTRSVVHFSPYPFVMERARGCHLFDVDGNRYLDFVNNYTSSVHGHAHPRIIAAIREQLEKGWTCAAALEPQQRLAELICRRFRSVERVRFCNSGTEATMLAIRAARAFTGREKILKMEGGYHGSHPDAEISARPRPELAGDPERPLSLPDGPGITKGVVKEVLVAPFNNQEAAERIIRENRGELAAVIVEPMLGIAGQIPPKEGYLQFLREITERHDILLIFDEVMTARLAVGGAQEYFGVTADLTTFGKMIGGDLPAGAFGGRREIMELFSPERGGILHHSGTFNGNALAMVAGIAALKLLTPAAIARINSLGEMLARRLEEIFNEAGIPGQVTGAGSLQHIHFTPEEVVDYRSSLTSNEDAARALFFSLLNRGVFLSPRGMFCTSTPMDRKIASELVEKTAEAVDVLRAVAGGS</sequence>
<evidence type="ECO:0000256" key="6">
    <source>
        <dbReference type="ARBA" id="ARBA00015416"/>
    </source>
</evidence>
<comment type="catalytic activity">
    <reaction evidence="1">
        <text>(S)-4-amino-5-oxopentanoate = 5-aminolevulinate</text>
        <dbReference type="Rhea" id="RHEA:14265"/>
        <dbReference type="ChEBI" id="CHEBI:57501"/>
        <dbReference type="ChEBI" id="CHEBI:356416"/>
        <dbReference type="EC" id="5.4.3.8"/>
    </reaction>
</comment>
<dbReference type="SUPFAM" id="SSF53383">
    <property type="entry name" value="PLP-dependent transferases"/>
    <property type="match status" value="1"/>
</dbReference>
<comment type="cofactor">
    <cofactor evidence="2">
        <name>pyridoxal 5'-phosphate</name>
        <dbReference type="ChEBI" id="CHEBI:597326"/>
    </cofactor>
</comment>
<evidence type="ECO:0000256" key="9">
    <source>
        <dbReference type="ARBA" id="ARBA00023244"/>
    </source>
</evidence>
<dbReference type="PANTHER" id="PTHR43713">
    <property type="entry name" value="GLUTAMATE-1-SEMIALDEHYDE 2,1-AMINOMUTASE"/>
    <property type="match status" value="1"/>
</dbReference>
<dbReference type="AlphaFoldDB" id="A0A147JWT0"/>
<dbReference type="InterPro" id="IPR005814">
    <property type="entry name" value="Aminotrans_3"/>
</dbReference>
<comment type="pathway">
    <text evidence="3">Porphyrin-containing compound metabolism; protoporphyrin-IX biosynthesis; 5-aminolevulinate from L-glutamyl-tRNA(Glu): step 2/2.</text>
</comment>
<keyword evidence="7 11" id="KW-0663">Pyridoxal phosphate</keyword>
<dbReference type="EMBL" id="LQMQ01000030">
    <property type="protein sequence ID" value="KUO40986.1"/>
    <property type="molecule type" value="Genomic_DNA"/>
</dbReference>
<evidence type="ECO:0000256" key="8">
    <source>
        <dbReference type="ARBA" id="ARBA00023235"/>
    </source>
</evidence>